<feature type="binding site" evidence="8">
    <location>
        <position position="366"/>
    </location>
    <ligand>
        <name>[4Fe-4S] cluster</name>
        <dbReference type="ChEBI" id="CHEBI:49883"/>
        <label>2</label>
    </ligand>
</feature>
<dbReference type="InterPro" id="IPR017900">
    <property type="entry name" value="4Fe4S_Fe_S_CS"/>
</dbReference>
<evidence type="ECO:0000256" key="4">
    <source>
        <dbReference type="ARBA" id="ARBA00022737"/>
    </source>
</evidence>
<keyword evidence="8" id="KW-1278">Translocase</keyword>
<dbReference type="RefSeq" id="WP_021682071.1">
    <property type="nucleotide sequence ID" value="NZ_KI260397.1"/>
</dbReference>
<dbReference type="GO" id="GO:0022900">
    <property type="term" value="P:electron transport chain"/>
    <property type="evidence" value="ECO:0007669"/>
    <property type="project" value="UniProtKB-UniRule"/>
</dbReference>
<dbReference type="InterPro" id="IPR011538">
    <property type="entry name" value="Nuo51_FMN-bd"/>
</dbReference>
<feature type="binding site" evidence="8">
    <location>
        <position position="401"/>
    </location>
    <ligand>
        <name>[4Fe-4S] cluster</name>
        <dbReference type="ChEBI" id="CHEBI:49883"/>
        <label>2</label>
    </ligand>
</feature>
<dbReference type="eggNOG" id="COG4656">
    <property type="taxonomic scope" value="Bacteria"/>
</dbReference>
<keyword evidence="11" id="KW-1185">Reference proteome</keyword>
<feature type="binding site" evidence="8">
    <location>
        <position position="405"/>
    </location>
    <ligand>
        <name>[4Fe-4S] cluster</name>
        <dbReference type="ChEBI" id="CHEBI:49883"/>
        <label>1</label>
    </ligand>
</feature>
<dbReference type="GO" id="GO:0005886">
    <property type="term" value="C:plasma membrane"/>
    <property type="evidence" value="ECO:0007669"/>
    <property type="project" value="UniProtKB-SubCell"/>
</dbReference>
<feature type="binding site" evidence="8">
    <location>
        <position position="362"/>
    </location>
    <ligand>
        <name>[4Fe-4S] cluster</name>
        <dbReference type="ChEBI" id="CHEBI:49883"/>
        <label>1</label>
    </ligand>
</feature>
<keyword evidence="4 8" id="KW-0677">Repeat</keyword>
<dbReference type="Pfam" id="PF13375">
    <property type="entry name" value="RnfC_N"/>
    <property type="match status" value="1"/>
</dbReference>
<dbReference type="STRING" id="411473.RUMCAL_00640"/>
<accession>U2KEN6</accession>
<comment type="subunit">
    <text evidence="8">The complex is composed of six subunits: RnfA, RnfB, RnfC, RnfD, RnfE and RnfG.</text>
</comment>
<dbReference type="OrthoDB" id="9767754at2"/>
<feature type="binding site" evidence="8">
    <location>
        <position position="395"/>
    </location>
    <ligand>
        <name>[4Fe-4S] cluster</name>
        <dbReference type="ChEBI" id="CHEBI:49883"/>
        <label>2</label>
    </ligand>
</feature>
<dbReference type="InterPro" id="IPR019554">
    <property type="entry name" value="Soluble_ligand-bd"/>
</dbReference>
<dbReference type="PATRIC" id="fig|411473.3.peg.507"/>
<comment type="similarity">
    <text evidence="8">Belongs to the 4Fe4S bacterial-type ferredoxin family. RnfC subfamily.</text>
</comment>
<organism evidence="10 11">
    <name type="scientific">Ruminococcus callidus ATCC 27760</name>
    <dbReference type="NCBI Taxonomy" id="411473"/>
    <lineage>
        <taxon>Bacteria</taxon>
        <taxon>Bacillati</taxon>
        <taxon>Bacillota</taxon>
        <taxon>Clostridia</taxon>
        <taxon>Eubacteriales</taxon>
        <taxon>Oscillospiraceae</taxon>
        <taxon>Ruminococcus</taxon>
    </lineage>
</organism>
<comment type="cofactor">
    <cofactor evidence="8">
        <name>[4Fe-4S] cluster</name>
        <dbReference type="ChEBI" id="CHEBI:49883"/>
    </cofactor>
    <text evidence="8">Binds 2 [4Fe-4S] clusters per subunit.</text>
</comment>
<comment type="function">
    <text evidence="8">Part of a membrane-bound complex that couples electron transfer with translocation of ions across the membrane.</text>
</comment>
<dbReference type="InterPro" id="IPR010208">
    <property type="entry name" value="Ion_transpt_RnfC/RsxC"/>
</dbReference>
<sequence length="428" mass="46484">MKKLHGVHLAHHKNTENSASVPLPLPKLVRIPMSMHIGAPCTPLVKPRDTVLVGQKIGDTDAFMAVPIHSGVSGKVKAVSTYRMSNGRTCPMVEIETDGEQTVSPDVRPPAVTDKESFLKAVRESGLVGMGGASFPTHVKLNPKQTVDTLVINAAECEPYITSDYRQMIEAPDEVLDGVRQVLHWLQIPKAVIGIETNKPEAIRVLTEKTKSEPEIQIFSLPTTYPQGAEKVLIYHTLGRTVMEGQLPADQGVIVMNVSSVAFLSRYLKTGMPMVQRMVTVDGDAVGKPCNVMVPMGTPVQDVLDFAQCDMERAKKVLYGGPMMGIAVPDTADPILKANNAVLALEKFVSPKPTACIHCGRCVHACPLRLMPTEIAKAFRQEDSEALGKLKVTLCMNCGCCTYACPAKRPVAETNQLAKAFYMSSIKK</sequence>
<dbReference type="InterPro" id="IPR037225">
    <property type="entry name" value="Nuo51_FMN-bd_sf"/>
</dbReference>
<evidence type="ECO:0000313" key="10">
    <source>
        <dbReference type="EMBL" id="ERJ96986.1"/>
    </source>
</evidence>
<dbReference type="InterPro" id="IPR026902">
    <property type="entry name" value="RnfC_N"/>
</dbReference>
<evidence type="ECO:0000256" key="5">
    <source>
        <dbReference type="ARBA" id="ARBA00022982"/>
    </source>
</evidence>
<dbReference type="PROSITE" id="PS00198">
    <property type="entry name" value="4FE4S_FER_1"/>
    <property type="match status" value="1"/>
</dbReference>
<dbReference type="HAMAP" id="MF_00461">
    <property type="entry name" value="RsxC_RnfC"/>
    <property type="match status" value="1"/>
</dbReference>
<dbReference type="AlphaFoldDB" id="U2KEN6"/>
<evidence type="ECO:0000256" key="2">
    <source>
        <dbReference type="ARBA" id="ARBA00022485"/>
    </source>
</evidence>
<dbReference type="InterPro" id="IPR017896">
    <property type="entry name" value="4Fe4S_Fe-S-bd"/>
</dbReference>
<dbReference type="SUPFAM" id="SSF142019">
    <property type="entry name" value="Nqo1 FMN-binding domain-like"/>
    <property type="match status" value="1"/>
</dbReference>
<dbReference type="Gene3D" id="3.40.50.11540">
    <property type="entry name" value="NADH-ubiquinone oxidoreductase 51kDa subunit"/>
    <property type="match status" value="1"/>
</dbReference>
<feature type="domain" description="4Fe-4S ferredoxin-type" evidence="9">
    <location>
        <begin position="386"/>
        <end position="415"/>
    </location>
</feature>
<dbReference type="GO" id="GO:0009055">
    <property type="term" value="F:electron transfer activity"/>
    <property type="evidence" value="ECO:0007669"/>
    <property type="project" value="InterPro"/>
</dbReference>
<evidence type="ECO:0000313" key="11">
    <source>
        <dbReference type="Proteomes" id="UP000016662"/>
    </source>
</evidence>
<feature type="binding site" evidence="8">
    <location>
        <position position="359"/>
    </location>
    <ligand>
        <name>[4Fe-4S] cluster</name>
        <dbReference type="ChEBI" id="CHEBI:49883"/>
        <label>1</label>
    </ligand>
</feature>
<keyword evidence="6 8" id="KW-0408">Iron</keyword>
<dbReference type="PANTHER" id="PTHR43034:SF2">
    <property type="entry name" value="ION-TRANSLOCATING OXIDOREDUCTASE COMPLEX SUBUNIT C"/>
    <property type="match status" value="1"/>
</dbReference>
<dbReference type="Pfam" id="PF01512">
    <property type="entry name" value="Complex1_51K"/>
    <property type="match status" value="1"/>
</dbReference>
<feature type="binding site" evidence="8">
    <location>
        <position position="398"/>
    </location>
    <ligand>
        <name>[4Fe-4S] cluster</name>
        <dbReference type="ChEBI" id="CHEBI:49883"/>
        <label>2</label>
    </ligand>
</feature>
<evidence type="ECO:0000256" key="8">
    <source>
        <dbReference type="HAMAP-Rule" id="MF_00461"/>
    </source>
</evidence>
<name>U2KEN6_9FIRM</name>
<dbReference type="NCBIfam" id="NF003454">
    <property type="entry name" value="PRK05035.1"/>
    <property type="match status" value="1"/>
</dbReference>
<dbReference type="Gene3D" id="3.30.70.20">
    <property type="match status" value="1"/>
</dbReference>
<keyword evidence="8" id="KW-1003">Cell membrane</keyword>
<keyword evidence="5 8" id="KW-0249">Electron transport</keyword>
<dbReference type="NCBIfam" id="TIGR01945">
    <property type="entry name" value="rnfC"/>
    <property type="match status" value="1"/>
</dbReference>
<dbReference type="PANTHER" id="PTHR43034">
    <property type="entry name" value="ION-TRANSLOCATING OXIDOREDUCTASE COMPLEX SUBUNIT C"/>
    <property type="match status" value="1"/>
</dbReference>
<evidence type="ECO:0000256" key="7">
    <source>
        <dbReference type="ARBA" id="ARBA00023014"/>
    </source>
</evidence>
<evidence type="ECO:0000259" key="9">
    <source>
        <dbReference type="PROSITE" id="PS51379"/>
    </source>
</evidence>
<evidence type="ECO:0000256" key="3">
    <source>
        <dbReference type="ARBA" id="ARBA00022723"/>
    </source>
</evidence>
<dbReference type="GO" id="GO:0046872">
    <property type="term" value="F:metal ion binding"/>
    <property type="evidence" value="ECO:0007669"/>
    <property type="project" value="UniProtKB-KW"/>
</dbReference>
<dbReference type="SUPFAM" id="SSF46548">
    <property type="entry name" value="alpha-helical ferredoxin"/>
    <property type="match status" value="1"/>
</dbReference>
<evidence type="ECO:0000256" key="6">
    <source>
        <dbReference type="ARBA" id="ARBA00023004"/>
    </source>
</evidence>
<dbReference type="GO" id="GO:0051539">
    <property type="term" value="F:4 iron, 4 sulfur cluster binding"/>
    <property type="evidence" value="ECO:0007669"/>
    <property type="project" value="UniProtKB-KW"/>
</dbReference>
<dbReference type="Pfam" id="PF10531">
    <property type="entry name" value="SLBB"/>
    <property type="match status" value="1"/>
</dbReference>
<keyword evidence="3 8" id="KW-0479">Metal-binding</keyword>
<keyword evidence="8" id="KW-0472">Membrane</keyword>
<dbReference type="PROSITE" id="PS51379">
    <property type="entry name" value="4FE4S_FER_2"/>
    <property type="match status" value="2"/>
</dbReference>
<dbReference type="EMBL" id="AWVF01000076">
    <property type="protein sequence ID" value="ERJ96986.1"/>
    <property type="molecule type" value="Genomic_DNA"/>
</dbReference>
<comment type="subcellular location">
    <subcellularLocation>
        <location evidence="8">Cell membrane</location>
        <topology evidence="8">Peripheral membrane protein</topology>
    </subcellularLocation>
</comment>
<keyword evidence="2 8" id="KW-0004">4Fe-4S</keyword>
<evidence type="ECO:0000256" key="1">
    <source>
        <dbReference type="ARBA" id="ARBA00022448"/>
    </source>
</evidence>
<dbReference type="Proteomes" id="UP000016662">
    <property type="component" value="Unassembled WGS sequence"/>
</dbReference>
<proteinExistence type="inferred from homology"/>
<keyword evidence="1 8" id="KW-0813">Transport</keyword>
<feature type="domain" description="4Fe-4S ferredoxin-type" evidence="9">
    <location>
        <begin position="347"/>
        <end position="376"/>
    </location>
</feature>
<reference evidence="10 11" key="1">
    <citation type="submission" date="2013-07" db="EMBL/GenBank/DDBJ databases">
        <authorList>
            <person name="Weinstock G."/>
            <person name="Sodergren E."/>
            <person name="Wylie T."/>
            <person name="Fulton L."/>
            <person name="Fulton R."/>
            <person name="Fronick C."/>
            <person name="O'Laughlin M."/>
            <person name="Godfrey J."/>
            <person name="Miner T."/>
            <person name="Herter B."/>
            <person name="Appelbaum E."/>
            <person name="Cordes M."/>
            <person name="Lek S."/>
            <person name="Wollam A."/>
            <person name="Pepin K.H."/>
            <person name="Palsikar V.B."/>
            <person name="Mitreva M."/>
            <person name="Wilson R.K."/>
        </authorList>
    </citation>
    <scope>NUCLEOTIDE SEQUENCE [LARGE SCALE GENOMIC DNA]</scope>
    <source>
        <strain evidence="10 11">ATCC 27760</strain>
    </source>
</reference>
<keyword evidence="7 8" id="KW-0411">Iron-sulfur</keyword>
<protein>
    <recommendedName>
        <fullName evidence="8">Ion-translocating oxidoreductase complex subunit C</fullName>
        <ecNumber evidence="8">7.-.-.-</ecNumber>
    </recommendedName>
    <alternativeName>
        <fullName evidence="8">Rnf electron transport complex subunit C</fullName>
    </alternativeName>
</protein>
<feature type="binding site" evidence="8">
    <location>
        <position position="356"/>
    </location>
    <ligand>
        <name>[4Fe-4S] cluster</name>
        <dbReference type="ChEBI" id="CHEBI:49883"/>
        <label>1</label>
    </ligand>
</feature>
<comment type="caution">
    <text evidence="10">The sequence shown here is derived from an EMBL/GenBank/DDBJ whole genome shotgun (WGS) entry which is preliminary data.</text>
</comment>
<gene>
    <name evidence="8" type="primary">rnfC</name>
    <name evidence="10" type="ORF">RUMCAL_00640</name>
</gene>
<dbReference type="HOGENOM" id="CLU_010808_6_0_9"/>
<dbReference type="EC" id="7.-.-.-" evidence="8"/>
<dbReference type="Pfam" id="PF13237">
    <property type="entry name" value="Fer4_10"/>
    <property type="match status" value="1"/>
</dbReference>